<reference evidence="3 4" key="1">
    <citation type="journal article" date="2021" name="MBio">
        <title>A New Model Trypanosomatid, Novymonas esmeraldas: Genomic Perception of Its 'Candidatus Pandoraea novymonadis' Endosymbiont.</title>
        <authorList>
            <person name="Zakharova A."/>
            <person name="Saura A."/>
            <person name="Butenko A."/>
            <person name="Podesvova L."/>
            <person name="Warmusova S."/>
            <person name="Kostygov A.Y."/>
            <person name="Nenarokova A."/>
            <person name="Lukes J."/>
            <person name="Opperdoes F.R."/>
            <person name="Yurchenko V."/>
        </authorList>
    </citation>
    <scope>NUCLEOTIDE SEQUENCE [LARGE SCALE GENOMIC DNA]</scope>
    <source>
        <strain evidence="3 4">E262AT.01</strain>
    </source>
</reference>
<feature type="region of interest" description="Disordered" evidence="1">
    <location>
        <begin position="85"/>
        <end position="117"/>
    </location>
</feature>
<keyword evidence="2" id="KW-1133">Transmembrane helix</keyword>
<gene>
    <name evidence="3" type="ORF">NESM_000348400</name>
</gene>
<dbReference type="AlphaFoldDB" id="A0AAW0ELN0"/>
<evidence type="ECO:0000256" key="1">
    <source>
        <dbReference type="SAM" id="MobiDB-lite"/>
    </source>
</evidence>
<dbReference type="Proteomes" id="UP001430356">
    <property type="component" value="Unassembled WGS sequence"/>
</dbReference>
<feature type="transmembrane region" description="Helical" evidence="2">
    <location>
        <begin position="20"/>
        <end position="40"/>
    </location>
</feature>
<evidence type="ECO:0000313" key="3">
    <source>
        <dbReference type="EMBL" id="KAK7194332.1"/>
    </source>
</evidence>
<dbReference type="EMBL" id="JAECZO010000035">
    <property type="protein sequence ID" value="KAK7194332.1"/>
    <property type="molecule type" value="Genomic_DNA"/>
</dbReference>
<organism evidence="3 4">
    <name type="scientific">Novymonas esmeraldas</name>
    <dbReference type="NCBI Taxonomy" id="1808958"/>
    <lineage>
        <taxon>Eukaryota</taxon>
        <taxon>Discoba</taxon>
        <taxon>Euglenozoa</taxon>
        <taxon>Kinetoplastea</taxon>
        <taxon>Metakinetoplastina</taxon>
        <taxon>Trypanosomatida</taxon>
        <taxon>Trypanosomatidae</taxon>
        <taxon>Novymonas</taxon>
    </lineage>
</organism>
<comment type="caution">
    <text evidence="3">The sequence shown here is derived from an EMBL/GenBank/DDBJ whole genome shotgun (WGS) entry which is preliminary data.</text>
</comment>
<keyword evidence="4" id="KW-1185">Reference proteome</keyword>
<protein>
    <submittedName>
        <fullName evidence="3">Uncharacterized protein</fullName>
    </submittedName>
</protein>
<feature type="compositionally biased region" description="Low complexity" evidence="1">
    <location>
        <begin position="97"/>
        <end position="110"/>
    </location>
</feature>
<evidence type="ECO:0000256" key="2">
    <source>
        <dbReference type="SAM" id="Phobius"/>
    </source>
</evidence>
<name>A0AAW0ELN0_9TRYP</name>
<keyword evidence="2" id="KW-0472">Membrane</keyword>
<sequence>MFDPKQITAAALQYAPQFVLSRFASVVMGVIVAYGVLLFFLGHPPFFQRVAELALMMSVGYGGARGARRGIARLVYLIDGTAPETGTAATSAESRGAIASPTSPNAATATREMKGLD</sequence>
<accession>A0AAW0ELN0</accession>
<proteinExistence type="predicted"/>
<evidence type="ECO:0000313" key="4">
    <source>
        <dbReference type="Proteomes" id="UP001430356"/>
    </source>
</evidence>
<keyword evidence="2" id="KW-0812">Transmembrane</keyword>